<keyword evidence="3" id="KW-1185">Reference proteome</keyword>
<protein>
    <submittedName>
        <fullName evidence="2">MOFRL family protein</fullName>
    </submittedName>
</protein>
<name>A0ABT7M0S8_9CYAN</name>
<sequence>LIYGGETTVTIKGSPGKGGRNQELILAAAVELHRLGAQKQIAFASFGTDGIDGASDAAGAICTGETIHRARKAGLNPRKLLTDHDSHHFFKTLNDLIITGQTGTNVADVIVAIHSAPQKRRRTAPTTRSEKSVR</sequence>
<dbReference type="InterPro" id="IPR039760">
    <property type="entry name" value="MOFRL_protein"/>
</dbReference>
<gene>
    <name evidence="2" type="ORF">QQ055_10435</name>
</gene>
<evidence type="ECO:0000313" key="3">
    <source>
        <dbReference type="Proteomes" id="UP001230986"/>
    </source>
</evidence>
<dbReference type="PANTHER" id="PTHR12227:SF0">
    <property type="entry name" value="GLYCERATE KINASE"/>
    <property type="match status" value="1"/>
</dbReference>
<evidence type="ECO:0000313" key="2">
    <source>
        <dbReference type="EMBL" id="MDL5057865.1"/>
    </source>
</evidence>
<dbReference type="Pfam" id="PF05161">
    <property type="entry name" value="MOFRL"/>
    <property type="match status" value="1"/>
</dbReference>
<dbReference type="Gene3D" id="3.40.1480.10">
    <property type="entry name" value="MOFRL domain"/>
    <property type="match status" value="1"/>
</dbReference>
<dbReference type="PANTHER" id="PTHR12227">
    <property type="entry name" value="GLYCERATE KINASE"/>
    <property type="match status" value="1"/>
</dbReference>
<dbReference type="RefSeq" id="WP_286004675.1">
    <property type="nucleotide sequence ID" value="NZ_JASVEJ010000040.1"/>
</dbReference>
<feature type="domain" description="MOFRL" evidence="1">
    <location>
        <begin position="1"/>
        <end position="108"/>
    </location>
</feature>
<reference evidence="2 3" key="1">
    <citation type="submission" date="2023-06" db="EMBL/GenBank/DDBJ databases">
        <title>Whole genome sequence of Oscillatoria calcuttensis NRMC-F 0142.</title>
        <authorList>
            <person name="Shakena Fathima T."/>
            <person name="Muralitharan G."/>
            <person name="Thajuddin N."/>
        </authorList>
    </citation>
    <scope>NUCLEOTIDE SEQUENCE [LARGE SCALE GENOMIC DNA]</scope>
    <source>
        <strain evidence="2 3">NRMC-F 0142</strain>
    </source>
</reference>
<accession>A0ABT7M0S8</accession>
<dbReference type="InterPro" id="IPR037035">
    <property type="entry name" value="GK-like_C_sf"/>
</dbReference>
<organism evidence="2 3">
    <name type="scientific">Geitlerinema calcuttense NRMC-F 0142</name>
    <dbReference type="NCBI Taxonomy" id="2922238"/>
    <lineage>
        <taxon>Bacteria</taxon>
        <taxon>Bacillati</taxon>
        <taxon>Cyanobacteriota</taxon>
        <taxon>Cyanophyceae</taxon>
        <taxon>Geitlerinematales</taxon>
        <taxon>Geitlerinemataceae</taxon>
        <taxon>Geitlerinema</taxon>
    </lineage>
</organism>
<proteinExistence type="predicted"/>
<dbReference type="SUPFAM" id="SSF82544">
    <property type="entry name" value="GckA/TtuD-like"/>
    <property type="match status" value="1"/>
</dbReference>
<comment type="caution">
    <text evidence="2">The sequence shown here is derived from an EMBL/GenBank/DDBJ whole genome shotgun (WGS) entry which is preliminary data.</text>
</comment>
<dbReference type="InterPro" id="IPR007835">
    <property type="entry name" value="MOFRL"/>
</dbReference>
<dbReference type="Proteomes" id="UP001230986">
    <property type="component" value="Unassembled WGS sequence"/>
</dbReference>
<evidence type="ECO:0000259" key="1">
    <source>
        <dbReference type="Pfam" id="PF05161"/>
    </source>
</evidence>
<dbReference type="EMBL" id="JASVEJ010000040">
    <property type="protein sequence ID" value="MDL5057865.1"/>
    <property type="molecule type" value="Genomic_DNA"/>
</dbReference>
<feature type="non-terminal residue" evidence="2">
    <location>
        <position position="1"/>
    </location>
</feature>